<keyword evidence="2" id="KW-0067">ATP-binding</keyword>
<dbReference type="InterPro" id="IPR001609">
    <property type="entry name" value="Myosin_head_motor_dom-like"/>
</dbReference>
<dbReference type="PANTHER" id="PTHR13140">
    <property type="entry name" value="MYOSIN"/>
    <property type="match status" value="1"/>
</dbReference>
<evidence type="ECO:0000256" key="4">
    <source>
        <dbReference type="PROSITE-ProRule" id="PRU00782"/>
    </source>
</evidence>
<reference evidence="6 7" key="1">
    <citation type="journal article" date="2014" name="Agronomy (Basel)">
        <title>A Draft Genome Sequence for Ensete ventricosum, the Drought-Tolerant Tree Against Hunger.</title>
        <authorList>
            <person name="Harrison J."/>
            <person name="Moore K.A."/>
            <person name="Paszkiewicz K."/>
            <person name="Jones T."/>
            <person name="Grant M."/>
            <person name="Ambacheew D."/>
            <person name="Muzemil S."/>
            <person name="Studholme D.J."/>
        </authorList>
    </citation>
    <scope>NUCLEOTIDE SEQUENCE [LARGE SCALE GENOMIC DNA]</scope>
</reference>
<dbReference type="GO" id="GO:0007015">
    <property type="term" value="P:actin filament organization"/>
    <property type="evidence" value="ECO:0007669"/>
    <property type="project" value="TreeGrafter"/>
</dbReference>
<organism evidence="6 7">
    <name type="scientific">Ensete ventricosum</name>
    <name type="common">Abyssinian banana</name>
    <name type="synonym">Musa ensete</name>
    <dbReference type="NCBI Taxonomy" id="4639"/>
    <lineage>
        <taxon>Eukaryota</taxon>
        <taxon>Viridiplantae</taxon>
        <taxon>Streptophyta</taxon>
        <taxon>Embryophyta</taxon>
        <taxon>Tracheophyta</taxon>
        <taxon>Spermatophyta</taxon>
        <taxon>Magnoliopsida</taxon>
        <taxon>Liliopsida</taxon>
        <taxon>Zingiberales</taxon>
        <taxon>Musaceae</taxon>
        <taxon>Ensete</taxon>
    </lineage>
</organism>
<dbReference type="GO" id="GO:0005524">
    <property type="term" value="F:ATP binding"/>
    <property type="evidence" value="ECO:0007669"/>
    <property type="project" value="UniProtKB-KW"/>
</dbReference>
<dbReference type="GO" id="GO:0005737">
    <property type="term" value="C:cytoplasm"/>
    <property type="evidence" value="ECO:0007669"/>
    <property type="project" value="TreeGrafter"/>
</dbReference>
<dbReference type="Proteomes" id="UP000287651">
    <property type="component" value="Unassembled WGS sequence"/>
</dbReference>
<comment type="caution">
    <text evidence="4">Lacks conserved residue(s) required for the propagation of feature annotation.</text>
</comment>
<protein>
    <recommendedName>
        <fullName evidence="5">Myosin motor domain-containing protein</fullName>
    </recommendedName>
</protein>
<evidence type="ECO:0000256" key="3">
    <source>
        <dbReference type="ARBA" id="ARBA00023203"/>
    </source>
</evidence>
<feature type="domain" description="Myosin motor" evidence="5">
    <location>
        <begin position="1"/>
        <end position="137"/>
    </location>
</feature>
<dbReference type="GO" id="GO:0016020">
    <property type="term" value="C:membrane"/>
    <property type="evidence" value="ECO:0007669"/>
    <property type="project" value="TreeGrafter"/>
</dbReference>
<dbReference type="AlphaFoldDB" id="A0A427AZB6"/>
<evidence type="ECO:0000313" key="7">
    <source>
        <dbReference type="Proteomes" id="UP000287651"/>
    </source>
</evidence>
<comment type="similarity">
    <text evidence="4">Belongs to the TRAFAC class myosin-kinesin ATPase superfamily. Myosin family.</text>
</comment>
<dbReference type="InterPro" id="IPR027417">
    <property type="entry name" value="P-loop_NTPase"/>
</dbReference>
<keyword evidence="4" id="KW-0505">Motor protein</keyword>
<dbReference type="GO" id="GO:0051015">
    <property type="term" value="F:actin filament binding"/>
    <property type="evidence" value="ECO:0007669"/>
    <property type="project" value="TreeGrafter"/>
</dbReference>
<keyword evidence="1" id="KW-0547">Nucleotide-binding</keyword>
<gene>
    <name evidence="6" type="ORF">B296_00012694</name>
</gene>
<proteinExistence type="inferred from homology"/>
<dbReference type="GO" id="GO:0016459">
    <property type="term" value="C:myosin complex"/>
    <property type="evidence" value="ECO:0007669"/>
    <property type="project" value="UniProtKB-KW"/>
</dbReference>
<dbReference type="EMBL" id="AMZH03000867">
    <property type="protein sequence ID" value="RRT81618.1"/>
    <property type="molecule type" value="Genomic_DNA"/>
</dbReference>
<keyword evidence="4" id="KW-0518">Myosin</keyword>
<accession>A0A427AZB6</accession>
<evidence type="ECO:0000313" key="6">
    <source>
        <dbReference type="EMBL" id="RRT81618.1"/>
    </source>
</evidence>
<keyword evidence="3 4" id="KW-0009">Actin-binding</keyword>
<evidence type="ECO:0000256" key="2">
    <source>
        <dbReference type="ARBA" id="ARBA00022840"/>
    </source>
</evidence>
<evidence type="ECO:0000256" key="1">
    <source>
        <dbReference type="ARBA" id="ARBA00022741"/>
    </source>
</evidence>
<sequence length="137" mass="16229">NHFQVFVPGYLTSDCLFSQIQFLKHLEMLKLSEITIPGKAWEDMMLKCDSEALKDALCKRVMITPEEVIKRPLDPLAATVTLWMKEKDLIQHITLRVDFSLMLSYYFLNIHYFCSFEQFCINFTNEKLQQHFNQVRS</sequence>
<name>A0A427AZB6_ENSVE</name>
<comment type="caution">
    <text evidence="6">The sequence shown here is derived from an EMBL/GenBank/DDBJ whole genome shotgun (WGS) entry which is preliminary data.</text>
</comment>
<dbReference type="GO" id="GO:0000146">
    <property type="term" value="F:microfilament motor activity"/>
    <property type="evidence" value="ECO:0007669"/>
    <property type="project" value="TreeGrafter"/>
</dbReference>
<dbReference type="PANTHER" id="PTHR13140:SF792">
    <property type="entry name" value="MYOSIN-9"/>
    <property type="match status" value="1"/>
</dbReference>
<feature type="non-terminal residue" evidence="6">
    <location>
        <position position="1"/>
    </location>
</feature>
<dbReference type="SUPFAM" id="SSF52540">
    <property type="entry name" value="P-loop containing nucleoside triphosphate hydrolases"/>
    <property type="match status" value="1"/>
</dbReference>
<dbReference type="PROSITE" id="PS51456">
    <property type="entry name" value="MYOSIN_MOTOR"/>
    <property type="match status" value="1"/>
</dbReference>
<evidence type="ECO:0000259" key="5">
    <source>
        <dbReference type="PROSITE" id="PS51456"/>
    </source>
</evidence>
<dbReference type="Gene3D" id="1.20.58.530">
    <property type="match status" value="1"/>
</dbReference>